<evidence type="ECO:0000256" key="4">
    <source>
        <dbReference type="ARBA" id="ARBA00022989"/>
    </source>
</evidence>
<keyword evidence="8" id="KW-1185">Reference proteome</keyword>
<dbReference type="AlphaFoldDB" id="A0AB40C5E0"/>
<evidence type="ECO:0000256" key="1">
    <source>
        <dbReference type="ARBA" id="ARBA00004479"/>
    </source>
</evidence>
<dbReference type="Proteomes" id="UP001515500">
    <property type="component" value="Chromosome 11"/>
</dbReference>
<evidence type="ECO:0000313" key="8">
    <source>
        <dbReference type="Proteomes" id="UP001515500"/>
    </source>
</evidence>
<dbReference type="PANTHER" id="PTHR48063">
    <property type="entry name" value="LRR RECEPTOR-LIKE KINASE"/>
    <property type="match status" value="1"/>
</dbReference>
<evidence type="ECO:0000256" key="6">
    <source>
        <dbReference type="ARBA" id="ARBA00023180"/>
    </source>
</evidence>
<dbReference type="GO" id="GO:0016020">
    <property type="term" value="C:membrane"/>
    <property type="evidence" value="ECO:0007669"/>
    <property type="project" value="UniProtKB-SubCell"/>
</dbReference>
<keyword evidence="4 7" id="KW-1133">Transmembrane helix</keyword>
<keyword evidence="2 7" id="KW-0812">Transmembrane</keyword>
<evidence type="ECO:0000256" key="5">
    <source>
        <dbReference type="ARBA" id="ARBA00023136"/>
    </source>
</evidence>
<keyword evidence="5 7" id="KW-0472">Membrane</keyword>
<accession>A0AB40C5E0</accession>
<dbReference type="GeneID" id="120271773"/>
<dbReference type="RefSeq" id="XP_039134383.1">
    <property type="nucleotide sequence ID" value="XM_039278449.1"/>
</dbReference>
<proteinExistence type="predicted"/>
<organism evidence="8 9">
    <name type="scientific">Dioscorea cayennensis subsp. rotundata</name>
    <name type="common">White Guinea yam</name>
    <name type="synonym">Dioscorea rotundata</name>
    <dbReference type="NCBI Taxonomy" id="55577"/>
    <lineage>
        <taxon>Eukaryota</taxon>
        <taxon>Viridiplantae</taxon>
        <taxon>Streptophyta</taxon>
        <taxon>Embryophyta</taxon>
        <taxon>Tracheophyta</taxon>
        <taxon>Spermatophyta</taxon>
        <taxon>Magnoliopsida</taxon>
        <taxon>Liliopsida</taxon>
        <taxon>Dioscoreales</taxon>
        <taxon>Dioscoreaceae</taxon>
        <taxon>Dioscorea</taxon>
    </lineage>
</organism>
<reference evidence="9" key="1">
    <citation type="submission" date="2025-08" db="UniProtKB">
        <authorList>
            <consortium name="RefSeq"/>
        </authorList>
    </citation>
    <scope>IDENTIFICATION</scope>
</reference>
<evidence type="ECO:0000256" key="2">
    <source>
        <dbReference type="ARBA" id="ARBA00022692"/>
    </source>
</evidence>
<name>A0AB40C5E0_DIOCR</name>
<comment type="subcellular location">
    <subcellularLocation>
        <location evidence="1">Membrane</location>
        <topology evidence="1">Single-pass type I membrane protein</topology>
    </subcellularLocation>
</comment>
<feature type="transmembrane region" description="Helical" evidence="7">
    <location>
        <begin position="118"/>
        <end position="142"/>
    </location>
</feature>
<dbReference type="InterPro" id="IPR046956">
    <property type="entry name" value="RLP23-like"/>
</dbReference>
<evidence type="ECO:0000256" key="7">
    <source>
        <dbReference type="SAM" id="Phobius"/>
    </source>
</evidence>
<keyword evidence="6" id="KW-0325">Glycoprotein</keyword>
<protein>
    <submittedName>
        <fullName evidence="9">Receptor-like protein EIX2</fullName>
    </submittedName>
</protein>
<dbReference type="Gene3D" id="3.80.10.10">
    <property type="entry name" value="Ribonuclease Inhibitor"/>
    <property type="match status" value="1"/>
</dbReference>
<sequence>MHDLHVDDNLQWLSSLSSLQYLDMSGVNLAKISSDNLFHAVNMLPSLSVLILPNCHLHWPQPSSSIRIPSSDQLQTLDDTSIYIGKLDLCGPPLTIKCDDNTTHGFSDEEDDLDESEMLWLCYGNVVGYVLGVWAVCIALWFNVSWRNSYFRLADCMHKKFLRVTTTKYSSEIDADDESGSMDNLVMNLKLTT</sequence>
<keyword evidence="3" id="KW-0732">Signal</keyword>
<dbReference type="InterPro" id="IPR032675">
    <property type="entry name" value="LRR_dom_sf"/>
</dbReference>
<dbReference type="PANTHER" id="PTHR48063:SF90">
    <property type="entry name" value="OS11G0565920 PROTEIN"/>
    <property type="match status" value="1"/>
</dbReference>
<evidence type="ECO:0000256" key="3">
    <source>
        <dbReference type="ARBA" id="ARBA00022729"/>
    </source>
</evidence>
<evidence type="ECO:0000313" key="9">
    <source>
        <dbReference type="RefSeq" id="XP_039134383.1"/>
    </source>
</evidence>
<dbReference type="SUPFAM" id="SSF52047">
    <property type="entry name" value="RNI-like"/>
    <property type="match status" value="1"/>
</dbReference>
<gene>
    <name evidence="9" type="primary">LOC120271773</name>
</gene>